<dbReference type="SUPFAM" id="SSF52833">
    <property type="entry name" value="Thioredoxin-like"/>
    <property type="match status" value="1"/>
</dbReference>
<dbReference type="STRING" id="645134.A0A0L0H4V2"/>
<name>A0A0L0H4V2_SPIPD</name>
<proteinExistence type="predicted"/>
<protein>
    <submittedName>
        <fullName evidence="3">Thioredoxin</fullName>
    </submittedName>
</protein>
<dbReference type="OMA" id="PLKFTGF"/>
<gene>
    <name evidence="3" type="ORF">SPPG_09566</name>
</gene>
<keyword evidence="4" id="KW-1185">Reference proteome</keyword>
<evidence type="ECO:0000259" key="2">
    <source>
        <dbReference type="PROSITE" id="PS51352"/>
    </source>
</evidence>
<reference evidence="3 4" key="1">
    <citation type="submission" date="2009-08" db="EMBL/GenBank/DDBJ databases">
        <title>The Genome Sequence of Spizellomyces punctatus strain DAOM BR117.</title>
        <authorList>
            <consortium name="The Broad Institute Genome Sequencing Platform"/>
            <person name="Russ C."/>
            <person name="Cuomo C."/>
            <person name="Shea T."/>
            <person name="Young S.K."/>
            <person name="Zeng Q."/>
            <person name="Koehrsen M."/>
            <person name="Haas B."/>
            <person name="Borodovsky M."/>
            <person name="Guigo R."/>
            <person name="Alvarado L."/>
            <person name="Berlin A."/>
            <person name="Bochicchio J."/>
            <person name="Borenstein D."/>
            <person name="Chapman S."/>
            <person name="Chen Z."/>
            <person name="Engels R."/>
            <person name="Freedman E."/>
            <person name="Gellesch M."/>
            <person name="Goldberg J."/>
            <person name="Griggs A."/>
            <person name="Gujja S."/>
            <person name="Heiman D."/>
            <person name="Hepburn T."/>
            <person name="Howarth C."/>
            <person name="Jen D."/>
            <person name="Larson L."/>
            <person name="Lewis B."/>
            <person name="Mehta T."/>
            <person name="Park D."/>
            <person name="Pearson M."/>
            <person name="Roberts A."/>
            <person name="Saif S."/>
            <person name="Shenoy N."/>
            <person name="Sisk P."/>
            <person name="Stolte C."/>
            <person name="Sykes S."/>
            <person name="Thomson T."/>
            <person name="Walk T."/>
            <person name="White J."/>
            <person name="Yandava C."/>
            <person name="Burger G."/>
            <person name="Gray M.W."/>
            <person name="Holland P.W.H."/>
            <person name="King N."/>
            <person name="Lang F.B.F."/>
            <person name="Roger A.J."/>
            <person name="Ruiz-Trillo I."/>
            <person name="Lander E."/>
            <person name="Nusbaum C."/>
        </authorList>
    </citation>
    <scope>NUCLEOTIDE SEQUENCE [LARGE SCALE GENOMIC DNA]</scope>
    <source>
        <strain evidence="3 4">DAOM BR117</strain>
    </source>
</reference>
<dbReference type="PANTHER" id="PTHR46115">
    <property type="entry name" value="THIOREDOXIN-LIKE PROTEIN 1"/>
    <property type="match status" value="1"/>
</dbReference>
<evidence type="ECO:0000256" key="1">
    <source>
        <dbReference type="ARBA" id="ARBA00023157"/>
    </source>
</evidence>
<organism evidence="3 4">
    <name type="scientific">Spizellomyces punctatus (strain DAOM BR117)</name>
    <dbReference type="NCBI Taxonomy" id="645134"/>
    <lineage>
        <taxon>Eukaryota</taxon>
        <taxon>Fungi</taxon>
        <taxon>Fungi incertae sedis</taxon>
        <taxon>Chytridiomycota</taxon>
        <taxon>Chytridiomycota incertae sedis</taxon>
        <taxon>Chytridiomycetes</taxon>
        <taxon>Spizellomycetales</taxon>
        <taxon>Spizellomycetaceae</taxon>
        <taxon>Spizellomyces</taxon>
    </lineage>
</organism>
<dbReference type="InterPro" id="IPR017937">
    <property type="entry name" value="Thioredoxin_CS"/>
</dbReference>
<dbReference type="PRINTS" id="PR00421">
    <property type="entry name" value="THIOREDOXIN"/>
</dbReference>
<keyword evidence="1" id="KW-1015">Disulfide bond</keyword>
<dbReference type="Pfam" id="PF00085">
    <property type="entry name" value="Thioredoxin"/>
    <property type="match status" value="1"/>
</dbReference>
<dbReference type="AlphaFoldDB" id="A0A0L0H4V2"/>
<feature type="domain" description="Thioredoxin" evidence="2">
    <location>
        <begin position="58"/>
        <end position="174"/>
    </location>
</feature>
<dbReference type="Gene3D" id="3.40.30.10">
    <property type="entry name" value="Glutaredoxin"/>
    <property type="match status" value="1"/>
</dbReference>
<accession>A0A0L0H4V2</accession>
<dbReference type="CDD" id="cd02947">
    <property type="entry name" value="TRX_family"/>
    <property type="match status" value="1"/>
</dbReference>
<evidence type="ECO:0000313" key="4">
    <source>
        <dbReference type="Proteomes" id="UP000053201"/>
    </source>
</evidence>
<dbReference type="GO" id="GO:0015035">
    <property type="term" value="F:protein-disulfide reductase activity"/>
    <property type="evidence" value="ECO:0007669"/>
    <property type="project" value="InterPro"/>
</dbReference>
<dbReference type="InterPro" id="IPR036249">
    <property type="entry name" value="Thioredoxin-like_sf"/>
</dbReference>
<dbReference type="Proteomes" id="UP000053201">
    <property type="component" value="Unassembled WGS sequence"/>
</dbReference>
<dbReference type="InterPro" id="IPR005746">
    <property type="entry name" value="Thioredoxin"/>
</dbReference>
<dbReference type="NCBIfam" id="TIGR01068">
    <property type="entry name" value="thioredoxin"/>
    <property type="match status" value="1"/>
</dbReference>
<dbReference type="PROSITE" id="PS51352">
    <property type="entry name" value="THIOREDOXIN_2"/>
    <property type="match status" value="1"/>
</dbReference>
<dbReference type="EMBL" id="KQ257473">
    <property type="protein sequence ID" value="KNC95941.1"/>
    <property type="molecule type" value="Genomic_DNA"/>
</dbReference>
<dbReference type="VEuPathDB" id="FungiDB:SPPG_09566"/>
<dbReference type="eggNOG" id="KOG0910">
    <property type="taxonomic scope" value="Eukaryota"/>
</dbReference>
<dbReference type="InParanoid" id="A0A0L0H4V2"/>
<sequence>MLRTIAARTARARISRSFVSAATYTTATRTTVPFPHVSQIAITSSRLSVTTPTRSFSSTSGALAPSLGSEVSAGDADFETILAEAGDTPVVVDFYANWCGPCRVLAPILKKAVEENKKTFLVKVDVDKAEQIAAKYQIMSLPTVLVFQNSKVKDSFIGSRDEAAVKKFIEKATQA</sequence>
<evidence type="ECO:0000313" key="3">
    <source>
        <dbReference type="EMBL" id="KNC95941.1"/>
    </source>
</evidence>
<dbReference type="GeneID" id="27692691"/>
<dbReference type="InterPro" id="IPR013766">
    <property type="entry name" value="Thioredoxin_domain"/>
</dbReference>
<dbReference type="OrthoDB" id="2121326at2759"/>
<dbReference type="RefSeq" id="XP_016603981.1">
    <property type="nucleotide sequence ID" value="XM_016757742.1"/>
</dbReference>
<dbReference type="PROSITE" id="PS00194">
    <property type="entry name" value="THIOREDOXIN_1"/>
    <property type="match status" value="1"/>
</dbReference>